<evidence type="ECO:0000259" key="11">
    <source>
        <dbReference type="PROSITE" id="PS50929"/>
    </source>
</evidence>
<dbReference type="InterPro" id="IPR027417">
    <property type="entry name" value="P-loop_NTPase"/>
</dbReference>
<dbReference type="PANTHER" id="PTHR24221">
    <property type="entry name" value="ATP-BINDING CASSETTE SUB-FAMILY B"/>
    <property type="match status" value="1"/>
</dbReference>
<dbReference type="Gene3D" id="1.20.1560.10">
    <property type="entry name" value="ABC transporter type 1, transmembrane domain"/>
    <property type="match status" value="1"/>
</dbReference>
<evidence type="ECO:0000256" key="8">
    <source>
        <dbReference type="ARBA" id="ARBA00023136"/>
    </source>
</evidence>
<dbReference type="Pfam" id="PF00005">
    <property type="entry name" value="ABC_tran"/>
    <property type="match status" value="1"/>
</dbReference>
<evidence type="ECO:0000256" key="2">
    <source>
        <dbReference type="ARBA" id="ARBA00022475"/>
    </source>
</evidence>
<comment type="subcellular location">
    <subcellularLocation>
        <location evidence="1">Cell membrane</location>
        <topology evidence="1">Multi-pass membrane protein</topology>
    </subcellularLocation>
</comment>
<dbReference type="InterPro" id="IPR003593">
    <property type="entry name" value="AAA+_ATPase"/>
</dbReference>
<organism evidence="12 13">
    <name type="scientific">Cupriavidus basilensis</name>
    <dbReference type="NCBI Taxonomy" id="68895"/>
    <lineage>
        <taxon>Bacteria</taxon>
        <taxon>Pseudomonadati</taxon>
        <taxon>Pseudomonadota</taxon>
        <taxon>Betaproteobacteria</taxon>
        <taxon>Burkholderiales</taxon>
        <taxon>Burkholderiaceae</taxon>
        <taxon>Cupriavidus</taxon>
    </lineage>
</organism>
<dbReference type="RefSeq" id="WP_276268966.1">
    <property type="nucleotide sequence ID" value="NZ_JARJLM010000658.1"/>
</dbReference>
<name>A0ABT6B2U7_9BURK</name>
<sequence>MRRLAVLLRAAQGIPRRLTLSVVLRVAERGAALAPLFLLYALLHGQLTLPALCAALLALLGLQYLCAWQGQLLGFLGGYDLTLRLRERATDHLRALPLGLLRQRRLGDLGALLGEDMQRTESIFVHLFAELAAALILPLLAVAALALILPAPALALLAVLPLACLAPLASSRWFMRRARGLQDSLRDASSQILEFLGGLATLRLFARSADWLRRLDALFLQLRRQSLGLEAWAGGPVQLYRILLELGVPLGLLLFAAAPVHDDPAAGLLFLLVAYRILDPLLDAAAHVAELRYLASGMRRIQALLHQPAFAADTGIVPTGAAHIAFEQVSFSHQVDTPTLIELSFTARAGELTAIVGPSGAGKTTILELLARFHDPDRGSILLGGLPLREIGTDALYRRISVMFQQVQLIHGNLLDNVRIGRPNADDDQVMAACRAAGCDDFAAHLPQGYATPIGEDGQLLSGGERQRLALARALLKDAPILLLDEATAAVDALTQGVVQHGVAQLTAGKTVIAVAHRLHTIRHADQILVLANGRLAERGRHDELLAANGLYASLWRAQNPTDYAHPLNAGED</sequence>
<feature type="transmembrane region" description="Helical" evidence="9">
    <location>
        <begin position="154"/>
        <end position="175"/>
    </location>
</feature>
<feature type="transmembrane region" description="Helical" evidence="9">
    <location>
        <begin position="37"/>
        <end position="62"/>
    </location>
</feature>
<feature type="transmembrane region" description="Helical" evidence="9">
    <location>
        <begin position="242"/>
        <end position="260"/>
    </location>
</feature>
<dbReference type="InterPro" id="IPR011527">
    <property type="entry name" value="ABC1_TM_dom"/>
</dbReference>
<dbReference type="Gene3D" id="3.40.50.300">
    <property type="entry name" value="P-loop containing nucleotide triphosphate hydrolases"/>
    <property type="match status" value="1"/>
</dbReference>
<dbReference type="Pfam" id="PF00664">
    <property type="entry name" value="ABC_membrane"/>
    <property type="match status" value="1"/>
</dbReference>
<proteinExistence type="predicted"/>
<keyword evidence="6 12" id="KW-0067">ATP-binding</keyword>
<dbReference type="InterPro" id="IPR039421">
    <property type="entry name" value="Type_1_exporter"/>
</dbReference>
<dbReference type="SUPFAM" id="SSF90123">
    <property type="entry name" value="ABC transporter transmembrane region"/>
    <property type="match status" value="1"/>
</dbReference>
<comment type="caution">
    <text evidence="12">The sequence shown here is derived from an EMBL/GenBank/DDBJ whole genome shotgun (WGS) entry which is preliminary data.</text>
</comment>
<dbReference type="PANTHER" id="PTHR24221:SF654">
    <property type="entry name" value="ATP-BINDING CASSETTE SUB-FAMILY B MEMBER 6"/>
    <property type="match status" value="1"/>
</dbReference>
<evidence type="ECO:0000256" key="3">
    <source>
        <dbReference type="ARBA" id="ARBA00022519"/>
    </source>
</evidence>
<dbReference type="SMART" id="SM00382">
    <property type="entry name" value="AAA"/>
    <property type="match status" value="1"/>
</dbReference>
<keyword evidence="2" id="KW-1003">Cell membrane</keyword>
<dbReference type="PROSITE" id="PS00211">
    <property type="entry name" value="ABC_TRANSPORTER_1"/>
    <property type="match status" value="1"/>
</dbReference>
<evidence type="ECO:0000256" key="5">
    <source>
        <dbReference type="ARBA" id="ARBA00022741"/>
    </source>
</evidence>
<feature type="domain" description="ABC transporter" evidence="10">
    <location>
        <begin position="324"/>
        <end position="558"/>
    </location>
</feature>
<keyword evidence="3" id="KW-0997">Cell inner membrane</keyword>
<dbReference type="Proteomes" id="UP001216674">
    <property type="component" value="Unassembled WGS sequence"/>
</dbReference>
<dbReference type="InterPro" id="IPR003439">
    <property type="entry name" value="ABC_transporter-like_ATP-bd"/>
</dbReference>
<dbReference type="EMBL" id="JARJLM010000658">
    <property type="protein sequence ID" value="MDF3839200.1"/>
    <property type="molecule type" value="Genomic_DNA"/>
</dbReference>
<keyword evidence="7 9" id="KW-1133">Transmembrane helix</keyword>
<accession>A0ABT6B2U7</accession>
<feature type="transmembrane region" description="Helical" evidence="9">
    <location>
        <begin position="127"/>
        <end position="148"/>
    </location>
</feature>
<evidence type="ECO:0000256" key="6">
    <source>
        <dbReference type="ARBA" id="ARBA00022840"/>
    </source>
</evidence>
<dbReference type="PROSITE" id="PS50893">
    <property type="entry name" value="ABC_TRANSPORTER_2"/>
    <property type="match status" value="1"/>
</dbReference>
<evidence type="ECO:0000259" key="10">
    <source>
        <dbReference type="PROSITE" id="PS50893"/>
    </source>
</evidence>
<dbReference type="InterPro" id="IPR017871">
    <property type="entry name" value="ABC_transporter-like_CS"/>
</dbReference>
<keyword evidence="4 9" id="KW-0812">Transmembrane</keyword>
<evidence type="ECO:0000256" key="4">
    <source>
        <dbReference type="ARBA" id="ARBA00022692"/>
    </source>
</evidence>
<dbReference type="GO" id="GO:0005524">
    <property type="term" value="F:ATP binding"/>
    <property type="evidence" value="ECO:0007669"/>
    <property type="project" value="UniProtKB-KW"/>
</dbReference>
<keyword evidence="5" id="KW-0547">Nucleotide-binding</keyword>
<keyword evidence="8 9" id="KW-0472">Membrane</keyword>
<evidence type="ECO:0000256" key="1">
    <source>
        <dbReference type="ARBA" id="ARBA00004651"/>
    </source>
</evidence>
<reference evidence="12 13" key="1">
    <citation type="submission" date="2023-03" db="EMBL/GenBank/DDBJ databases">
        <title>Draft assemblies of triclosan tolerant bacteria isolated from returned activated sludge.</title>
        <authorList>
            <person name="Van Hamelsveld S."/>
        </authorList>
    </citation>
    <scope>NUCLEOTIDE SEQUENCE [LARGE SCALE GENOMIC DNA]</scope>
    <source>
        <strain evidence="12 13">GW210010_S58</strain>
    </source>
</reference>
<feature type="domain" description="ABC transmembrane type-1" evidence="11">
    <location>
        <begin position="20"/>
        <end position="291"/>
    </location>
</feature>
<dbReference type="InterPro" id="IPR036640">
    <property type="entry name" value="ABC1_TM_sf"/>
</dbReference>
<gene>
    <name evidence="12" type="ORF">P3W85_40625</name>
</gene>
<evidence type="ECO:0000313" key="12">
    <source>
        <dbReference type="EMBL" id="MDF3839200.1"/>
    </source>
</evidence>
<keyword evidence="13" id="KW-1185">Reference proteome</keyword>
<evidence type="ECO:0000313" key="13">
    <source>
        <dbReference type="Proteomes" id="UP001216674"/>
    </source>
</evidence>
<dbReference type="SUPFAM" id="SSF52540">
    <property type="entry name" value="P-loop containing nucleoside triphosphate hydrolases"/>
    <property type="match status" value="1"/>
</dbReference>
<dbReference type="PROSITE" id="PS50929">
    <property type="entry name" value="ABC_TM1F"/>
    <property type="match status" value="1"/>
</dbReference>
<evidence type="ECO:0000256" key="7">
    <source>
        <dbReference type="ARBA" id="ARBA00022989"/>
    </source>
</evidence>
<protein>
    <submittedName>
        <fullName evidence="12">ABC transporter ATP-binding protein</fullName>
    </submittedName>
</protein>
<evidence type="ECO:0000256" key="9">
    <source>
        <dbReference type="SAM" id="Phobius"/>
    </source>
</evidence>